<proteinExistence type="predicted"/>
<evidence type="ECO:0000256" key="1">
    <source>
        <dbReference type="SAM" id="MobiDB-lite"/>
    </source>
</evidence>
<feature type="region of interest" description="Disordered" evidence="1">
    <location>
        <begin position="184"/>
        <end position="256"/>
    </location>
</feature>
<dbReference type="AlphaFoldDB" id="A0ABD1YR78"/>
<gene>
    <name evidence="2" type="ORF">R1flu_004657</name>
</gene>
<accession>A0ABD1YR78</accession>
<protein>
    <submittedName>
        <fullName evidence="2">Uncharacterized protein</fullName>
    </submittedName>
</protein>
<comment type="caution">
    <text evidence="2">The sequence shown here is derived from an EMBL/GenBank/DDBJ whole genome shotgun (WGS) entry which is preliminary data.</text>
</comment>
<name>A0ABD1YR78_9MARC</name>
<evidence type="ECO:0000313" key="2">
    <source>
        <dbReference type="EMBL" id="KAL2633178.1"/>
    </source>
</evidence>
<evidence type="ECO:0000313" key="3">
    <source>
        <dbReference type="Proteomes" id="UP001605036"/>
    </source>
</evidence>
<keyword evidence="3" id="KW-1185">Reference proteome</keyword>
<reference evidence="2 3" key="1">
    <citation type="submission" date="2024-09" db="EMBL/GenBank/DDBJ databases">
        <title>Chromosome-scale assembly of Riccia fluitans.</title>
        <authorList>
            <person name="Paukszto L."/>
            <person name="Sawicki J."/>
            <person name="Karawczyk K."/>
            <person name="Piernik-Szablinska J."/>
            <person name="Szczecinska M."/>
            <person name="Mazdziarz M."/>
        </authorList>
    </citation>
    <scope>NUCLEOTIDE SEQUENCE [LARGE SCALE GENOMIC DNA]</scope>
    <source>
        <strain evidence="2">Rf_01</strain>
        <tissue evidence="2">Aerial parts of the thallus</tissue>
    </source>
</reference>
<feature type="compositionally biased region" description="Basic and acidic residues" evidence="1">
    <location>
        <begin position="188"/>
        <end position="197"/>
    </location>
</feature>
<dbReference type="EMBL" id="JBHFFA010000003">
    <property type="protein sequence ID" value="KAL2633178.1"/>
    <property type="molecule type" value="Genomic_DNA"/>
</dbReference>
<sequence length="345" mass="38858">MRLRTKNIGKDVYNCTSKKETVSTNSWDWKDYVKDTEWFASVCNLPNDDRGLLPDEIPNKLISLGMLKECFEECSQGFKLSPSKIIPEGEMKELIRVVEGGSENVKRNRMYATLAKGIYADRILGLSVNWALHAHRRHKDQLRRAWSDGRPTPCSPPLVRVPILYKQPPPLNLDAFTLEETPIGSKFSAEDTRERSPSVECKPKHRDSFETDTAVNKGQCSKKAVPTERRADGGPGPACMPGFNNSLPSEDPPRNTEYLRTEVPAQNPIQQPLLSMLTPDKIRLELSSLIRQKRNLQDDISTLRSILEVVSKKEQIQEPSMEEVCGQGVGYSEHHVYASTSKLPG</sequence>
<dbReference type="Proteomes" id="UP001605036">
    <property type="component" value="Unassembled WGS sequence"/>
</dbReference>
<organism evidence="2 3">
    <name type="scientific">Riccia fluitans</name>
    <dbReference type="NCBI Taxonomy" id="41844"/>
    <lineage>
        <taxon>Eukaryota</taxon>
        <taxon>Viridiplantae</taxon>
        <taxon>Streptophyta</taxon>
        <taxon>Embryophyta</taxon>
        <taxon>Marchantiophyta</taxon>
        <taxon>Marchantiopsida</taxon>
        <taxon>Marchantiidae</taxon>
        <taxon>Marchantiales</taxon>
        <taxon>Ricciaceae</taxon>
        <taxon>Riccia</taxon>
    </lineage>
</organism>